<dbReference type="InterPro" id="IPR049452">
    <property type="entry name" value="Anoctamin_TM"/>
</dbReference>
<feature type="domain" description="Anoctamin transmembrane" evidence="6">
    <location>
        <begin position="192"/>
        <end position="620"/>
    </location>
</feature>
<dbReference type="AlphaFoldDB" id="A0AAV8U480"/>
<dbReference type="PANTHER" id="PTHR12308:SF73">
    <property type="entry name" value="ANOCTAMIN"/>
    <property type="match status" value="1"/>
</dbReference>
<evidence type="ECO:0000256" key="4">
    <source>
        <dbReference type="ARBA" id="ARBA00023136"/>
    </source>
</evidence>
<dbReference type="GO" id="GO:0016020">
    <property type="term" value="C:membrane"/>
    <property type="evidence" value="ECO:0007669"/>
    <property type="project" value="UniProtKB-SubCell"/>
</dbReference>
<feature type="transmembrane region" description="Helical" evidence="5">
    <location>
        <begin position="544"/>
        <end position="574"/>
    </location>
</feature>
<keyword evidence="2 5" id="KW-0812">Transmembrane</keyword>
<evidence type="ECO:0000256" key="3">
    <source>
        <dbReference type="ARBA" id="ARBA00022989"/>
    </source>
</evidence>
<feature type="transmembrane region" description="Helical" evidence="5">
    <location>
        <begin position="586"/>
        <end position="607"/>
    </location>
</feature>
<dbReference type="Pfam" id="PF04547">
    <property type="entry name" value="Anoctamin"/>
    <property type="match status" value="1"/>
</dbReference>
<dbReference type="PANTHER" id="PTHR12308">
    <property type="entry name" value="ANOCTAMIN"/>
    <property type="match status" value="1"/>
</dbReference>
<reference evidence="7 8" key="1">
    <citation type="submission" date="2021-09" db="EMBL/GenBank/DDBJ databases">
        <title>Genomic insights and catalytic innovation underlie evolution of tropane alkaloids biosynthesis.</title>
        <authorList>
            <person name="Wang Y.-J."/>
            <person name="Tian T."/>
            <person name="Huang J.-P."/>
            <person name="Huang S.-X."/>
        </authorList>
    </citation>
    <scope>NUCLEOTIDE SEQUENCE [LARGE SCALE GENOMIC DNA]</scope>
    <source>
        <strain evidence="7">KIB-2018</strain>
        <tissue evidence="7">Leaf</tissue>
    </source>
</reference>
<dbReference type="InterPro" id="IPR007632">
    <property type="entry name" value="Anoctamin"/>
</dbReference>
<evidence type="ECO:0000313" key="7">
    <source>
        <dbReference type="EMBL" id="KAJ8774096.1"/>
    </source>
</evidence>
<evidence type="ECO:0000256" key="2">
    <source>
        <dbReference type="ARBA" id="ARBA00022692"/>
    </source>
</evidence>
<dbReference type="GO" id="GO:0005254">
    <property type="term" value="F:chloride channel activity"/>
    <property type="evidence" value="ECO:0007669"/>
    <property type="project" value="TreeGrafter"/>
</dbReference>
<comment type="subcellular location">
    <subcellularLocation>
        <location evidence="1">Membrane</location>
        <topology evidence="1">Multi-pass membrane protein</topology>
    </subcellularLocation>
</comment>
<organism evidence="7 8">
    <name type="scientific">Erythroxylum novogranatense</name>
    <dbReference type="NCBI Taxonomy" id="1862640"/>
    <lineage>
        <taxon>Eukaryota</taxon>
        <taxon>Viridiplantae</taxon>
        <taxon>Streptophyta</taxon>
        <taxon>Embryophyta</taxon>
        <taxon>Tracheophyta</taxon>
        <taxon>Spermatophyta</taxon>
        <taxon>Magnoliopsida</taxon>
        <taxon>eudicotyledons</taxon>
        <taxon>Gunneridae</taxon>
        <taxon>Pentapetalae</taxon>
        <taxon>rosids</taxon>
        <taxon>fabids</taxon>
        <taxon>Malpighiales</taxon>
        <taxon>Erythroxylaceae</taxon>
        <taxon>Erythroxylum</taxon>
    </lineage>
</organism>
<keyword evidence="8" id="KW-1185">Reference proteome</keyword>
<dbReference type="EMBL" id="JAIWQS010000001">
    <property type="protein sequence ID" value="KAJ8774096.1"/>
    <property type="molecule type" value="Genomic_DNA"/>
</dbReference>
<keyword evidence="3 5" id="KW-1133">Transmembrane helix</keyword>
<evidence type="ECO:0000313" key="8">
    <source>
        <dbReference type="Proteomes" id="UP001159364"/>
    </source>
</evidence>
<comment type="caution">
    <text evidence="7">The sequence shown here is derived from an EMBL/GenBank/DDBJ whole genome shotgun (WGS) entry which is preliminary data.</text>
</comment>
<dbReference type="Proteomes" id="UP001159364">
    <property type="component" value="Linkage Group LG01"/>
</dbReference>
<evidence type="ECO:0000256" key="1">
    <source>
        <dbReference type="ARBA" id="ARBA00004141"/>
    </source>
</evidence>
<keyword evidence="4 5" id="KW-0472">Membrane</keyword>
<name>A0AAV8U480_9ROSI</name>
<sequence>MNADKEEQPAFEICLVVPKRTVKEEDESCDCIEVLEKELRNSGFMIERAVGISDDFIKLAAPLKTLGRAASELRMKKPTYIGMDLQFEWREVDAFFRQPDGSLFTWCERFQCYCHLLYGIVNNSKFAATLRLDDKGFLWGVGESLVKRLESQGVVKQVFPLHDEVKKKQLLKSWVLNWRDVTNQPIDDMYLYFGLKIAVYFSFLRMYTRWLIFPAVLGLMVQLVDFRSLQMMVLPVFLICIILWAVLFFQFWKRKNSALLARWQINSFSDEQGLKLLSKEWGLQSSEHAQDIIKVKQAYQRNEWLGQLVKLRNNSIVILSIICLQLPFELAYAHLYDVTASDAMRFGLTAVYLVVIQYFTRIGGKVSVKLIQYENNDNREYCADSLVYKVFGLYFMQSYIGVFYHAISHRNFKTLRKVLIQRLIIYQVFENLLENSLPYFKYSYKKFSAFRNKKIGHSIMSKIKFNSKAEKEYLKPTYAASIGEELEDGLFDDYLELALQFGMAMMFACAFPIAFVFAAVNGFTEIRADTVKLLTMVRRPIPRATATIGAWFNIFQFLIVMSICTNSVLLVCLYDQEGKWKIEPGLLTILIIEHILLIIKFVFSHFVPEEPAWVRAKRAKNTTHAQEICHKQLLRSFSGGKRHWE</sequence>
<feature type="transmembrane region" description="Helical" evidence="5">
    <location>
        <begin position="232"/>
        <end position="252"/>
    </location>
</feature>
<feature type="transmembrane region" description="Helical" evidence="5">
    <location>
        <begin position="386"/>
        <end position="407"/>
    </location>
</feature>
<feature type="transmembrane region" description="Helical" evidence="5">
    <location>
        <begin position="504"/>
        <end position="524"/>
    </location>
</feature>
<feature type="transmembrane region" description="Helical" evidence="5">
    <location>
        <begin position="189"/>
        <end position="212"/>
    </location>
</feature>
<proteinExistence type="predicted"/>
<accession>A0AAV8U480</accession>
<evidence type="ECO:0000256" key="5">
    <source>
        <dbReference type="SAM" id="Phobius"/>
    </source>
</evidence>
<evidence type="ECO:0000259" key="6">
    <source>
        <dbReference type="Pfam" id="PF04547"/>
    </source>
</evidence>
<gene>
    <name evidence="7" type="ORF">K2173_009527</name>
</gene>
<feature type="transmembrane region" description="Helical" evidence="5">
    <location>
        <begin position="316"/>
        <end position="335"/>
    </location>
</feature>
<protein>
    <recommendedName>
        <fullName evidence="6">Anoctamin transmembrane domain-containing protein</fullName>
    </recommendedName>
</protein>